<evidence type="ECO:0000256" key="3">
    <source>
        <dbReference type="ARBA" id="ARBA00023125"/>
    </source>
</evidence>
<dbReference type="EMBL" id="BSTJ01000002">
    <property type="protein sequence ID" value="GLY73752.1"/>
    <property type="molecule type" value="Genomic_DNA"/>
</dbReference>
<keyword evidence="4" id="KW-0804">Transcription</keyword>
<dbReference type="InterPro" id="IPR050950">
    <property type="entry name" value="HTH-type_LysR_regulators"/>
</dbReference>
<proteinExistence type="inferred from homology"/>
<dbReference type="GO" id="GO:0003700">
    <property type="term" value="F:DNA-binding transcription factor activity"/>
    <property type="evidence" value="ECO:0007669"/>
    <property type="project" value="InterPro"/>
</dbReference>
<dbReference type="InterPro" id="IPR005119">
    <property type="entry name" value="LysR_subst-bd"/>
</dbReference>
<evidence type="ECO:0000256" key="4">
    <source>
        <dbReference type="ARBA" id="ARBA00023163"/>
    </source>
</evidence>
<accession>A0A9W6RGR1</accession>
<organism evidence="7 8">
    <name type="scientific">Actinoallomurus iriomotensis</name>
    <dbReference type="NCBI Taxonomy" id="478107"/>
    <lineage>
        <taxon>Bacteria</taxon>
        <taxon>Bacillati</taxon>
        <taxon>Actinomycetota</taxon>
        <taxon>Actinomycetes</taxon>
        <taxon>Streptosporangiales</taxon>
        <taxon>Thermomonosporaceae</taxon>
        <taxon>Actinoallomurus</taxon>
    </lineage>
</organism>
<evidence type="ECO:0000313" key="8">
    <source>
        <dbReference type="Proteomes" id="UP001165135"/>
    </source>
</evidence>
<dbReference type="PROSITE" id="PS50931">
    <property type="entry name" value="HTH_LYSR"/>
    <property type="match status" value="1"/>
</dbReference>
<comment type="similarity">
    <text evidence="1">Belongs to the LysR transcriptional regulatory family.</text>
</comment>
<dbReference type="AlphaFoldDB" id="A0A9W6RGR1"/>
<dbReference type="InterPro" id="IPR000847">
    <property type="entry name" value="LysR_HTH_N"/>
</dbReference>
<dbReference type="Gene3D" id="1.10.10.10">
    <property type="entry name" value="Winged helix-like DNA-binding domain superfamily/Winged helix DNA-binding domain"/>
    <property type="match status" value="1"/>
</dbReference>
<comment type="caution">
    <text evidence="7">The sequence shown here is derived from an EMBL/GenBank/DDBJ whole genome shotgun (WGS) entry which is preliminary data.</text>
</comment>
<dbReference type="PANTHER" id="PTHR30419:SF8">
    <property type="entry name" value="NITROGEN ASSIMILATION TRANSCRIPTIONAL ACTIVATOR-RELATED"/>
    <property type="match status" value="1"/>
</dbReference>
<feature type="region of interest" description="Disordered" evidence="5">
    <location>
        <begin position="307"/>
        <end position="334"/>
    </location>
</feature>
<protein>
    <submittedName>
        <fullName evidence="7">Galactose-binding protein</fullName>
    </submittedName>
</protein>
<keyword evidence="3" id="KW-0238">DNA-binding</keyword>
<dbReference type="Proteomes" id="UP001165135">
    <property type="component" value="Unassembled WGS sequence"/>
</dbReference>
<keyword evidence="2" id="KW-0805">Transcription regulation</keyword>
<dbReference type="SUPFAM" id="SSF46785">
    <property type="entry name" value="Winged helix' DNA-binding domain"/>
    <property type="match status" value="1"/>
</dbReference>
<dbReference type="Gene3D" id="3.40.190.290">
    <property type="match status" value="1"/>
</dbReference>
<evidence type="ECO:0000256" key="2">
    <source>
        <dbReference type="ARBA" id="ARBA00023015"/>
    </source>
</evidence>
<evidence type="ECO:0000313" key="7">
    <source>
        <dbReference type="EMBL" id="GLY73752.1"/>
    </source>
</evidence>
<dbReference type="GO" id="GO:0003677">
    <property type="term" value="F:DNA binding"/>
    <property type="evidence" value="ECO:0007669"/>
    <property type="project" value="UniProtKB-KW"/>
</dbReference>
<evidence type="ECO:0000256" key="5">
    <source>
        <dbReference type="SAM" id="MobiDB-lite"/>
    </source>
</evidence>
<gene>
    <name evidence="7" type="primary">gbpR</name>
    <name evidence="7" type="ORF">Airi01_020190</name>
</gene>
<dbReference type="SUPFAM" id="SSF53850">
    <property type="entry name" value="Periplasmic binding protein-like II"/>
    <property type="match status" value="1"/>
</dbReference>
<name>A0A9W6RGR1_9ACTN</name>
<dbReference type="GO" id="GO:0005829">
    <property type="term" value="C:cytosol"/>
    <property type="evidence" value="ECO:0007669"/>
    <property type="project" value="TreeGrafter"/>
</dbReference>
<dbReference type="PRINTS" id="PR00039">
    <property type="entry name" value="HTHLYSR"/>
</dbReference>
<dbReference type="Pfam" id="PF00126">
    <property type="entry name" value="HTH_1"/>
    <property type="match status" value="1"/>
</dbReference>
<dbReference type="PANTHER" id="PTHR30419">
    <property type="entry name" value="HTH-TYPE TRANSCRIPTIONAL REGULATOR YBHD"/>
    <property type="match status" value="1"/>
</dbReference>
<dbReference type="Pfam" id="PF03466">
    <property type="entry name" value="LysR_substrate"/>
    <property type="match status" value="1"/>
</dbReference>
<dbReference type="InterPro" id="IPR036390">
    <property type="entry name" value="WH_DNA-bd_sf"/>
</dbReference>
<sequence>MAMRAIDLLNGRLKLRHLVLVVAIADQGSVLRAAEHLRLAQPAVTRSLREVESILAVELFTRGPRGMTPTLFGEAFVEHARSVLAELRRAGERITGLADGAVGTVTIGTLLAGSNVLLPRAIAALKRDRPGITVIVQEATFDVLVPRLMDGEVDLVVSRLNPIDDIPELCQVDLYSEPVRLVARAGHPARSRPDLRLADLLDYPWVLPLQRTALRQELEQVFRDRGLPLPADLVECTSILTVRSLVQDTDTIAALPELVATAGGGIAPLPVPLDQVRRRVGVTMPARRPPTPSARLMLGHLREQAAELSARLSSDGAGRASDGADQAEQGPARR</sequence>
<evidence type="ECO:0000256" key="1">
    <source>
        <dbReference type="ARBA" id="ARBA00009437"/>
    </source>
</evidence>
<dbReference type="InterPro" id="IPR036388">
    <property type="entry name" value="WH-like_DNA-bd_sf"/>
</dbReference>
<evidence type="ECO:0000259" key="6">
    <source>
        <dbReference type="PROSITE" id="PS50931"/>
    </source>
</evidence>
<feature type="domain" description="HTH lysR-type" evidence="6">
    <location>
        <begin position="13"/>
        <end position="70"/>
    </location>
</feature>
<reference evidence="7" key="1">
    <citation type="submission" date="2023-03" db="EMBL/GenBank/DDBJ databases">
        <title>Actinoallomurus iriomotensis NBRC 103681.</title>
        <authorList>
            <person name="Ichikawa N."/>
            <person name="Sato H."/>
            <person name="Tonouchi N."/>
        </authorList>
    </citation>
    <scope>NUCLEOTIDE SEQUENCE</scope>
    <source>
        <strain evidence="7">NBRC 103681</strain>
    </source>
</reference>